<dbReference type="PROSITE" id="PS00455">
    <property type="entry name" value="AMP_BINDING"/>
    <property type="match status" value="1"/>
</dbReference>
<keyword evidence="2" id="KW-0436">Ligase</keyword>
<proteinExistence type="inferred from homology"/>
<comment type="caution">
    <text evidence="5">The sequence shown here is derived from an EMBL/GenBank/DDBJ whole genome shotgun (WGS) entry which is preliminary data.</text>
</comment>
<dbReference type="PANTHER" id="PTHR24096">
    <property type="entry name" value="LONG-CHAIN-FATTY-ACID--COA LIGASE"/>
    <property type="match status" value="1"/>
</dbReference>
<evidence type="ECO:0000313" key="6">
    <source>
        <dbReference type="Proteomes" id="UP001530400"/>
    </source>
</evidence>
<reference evidence="5 6" key="1">
    <citation type="submission" date="2024-10" db="EMBL/GenBank/DDBJ databases">
        <title>Updated reference genomes for cyclostephanoid diatoms.</title>
        <authorList>
            <person name="Roberts W.R."/>
            <person name="Alverson A.J."/>
        </authorList>
    </citation>
    <scope>NUCLEOTIDE SEQUENCE [LARGE SCALE GENOMIC DNA]</scope>
    <source>
        <strain evidence="5 6">AJA010-31</strain>
    </source>
</reference>
<dbReference type="Pfam" id="PF13193">
    <property type="entry name" value="AMP-binding_C"/>
    <property type="match status" value="1"/>
</dbReference>
<dbReference type="InterPro" id="IPR000873">
    <property type="entry name" value="AMP-dep_synth/lig_dom"/>
</dbReference>
<dbReference type="CDD" id="cd05911">
    <property type="entry name" value="Firefly_Luc_like"/>
    <property type="match status" value="1"/>
</dbReference>
<dbReference type="Proteomes" id="UP001530400">
    <property type="component" value="Unassembled WGS sequence"/>
</dbReference>
<evidence type="ECO:0000256" key="2">
    <source>
        <dbReference type="ARBA" id="ARBA00022598"/>
    </source>
</evidence>
<keyword evidence="6" id="KW-1185">Reference proteome</keyword>
<evidence type="ECO:0000259" key="3">
    <source>
        <dbReference type="Pfam" id="PF00501"/>
    </source>
</evidence>
<dbReference type="FunFam" id="3.30.300.30:FF:000007">
    <property type="entry name" value="4-coumarate--CoA ligase 2"/>
    <property type="match status" value="1"/>
</dbReference>
<evidence type="ECO:0008006" key="7">
    <source>
        <dbReference type="Google" id="ProtNLM"/>
    </source>
</evidence>
<evidence type="ECO:0000259" key="4">
    <source>
        <dbReference type="Pfam" id="PF13193"/>
    </source>
</evidence>
<dbReference type="SUPFAM" id="SSF56801">
    <property type="entry name" value="Acetyl-CoA synthetase-like"/>
    <property type="match status" value="1"/>
</dbReference>
<dbReference type="Gene3D" id="3.30.300.30">
    <property type="match status" value="1"/>
</dbReference>
<dbReference type="InterPro" id="IPR020845">
    <property type="entry name" value="AMP-binding_CS"/>
</dbReference>
<name>A0ABD3PU42_9STRA</name>
<dbReference type="InterPro" id="IPR042099">
    <property type="entry name" value="ANL_N_sf"/>
</dbReference>
<dbReference type="Gene3D" id="3.40.50.12780">
    <property type="entry name" value="N-terminal domain of ligase-like"/>
    <property type="match status" value="1"/>
</dbReference>
<comment type="similarity">
    <text evidence="1">Belongs to the ATP-dependent AMP-binding enzyme family.</text>
</comment>
<accession>A0ABD3PU42</accession>
<feature type="domain" description="AMP-dependent synthetase/ligase" evidence="3">
    <location>
        <begin position="64"/>
        <end position="442"/>
    </location>
</feature>
<dbReference type="EMBL" id="JALLPJ020000470">
    <property type="protein sequence ID" value="KAL3791194.1"/>
    <property type="molecule type" value="Genomic_DNA"/>
</dbReference>
<dbReference type="GO" id="GO:0016874">
    <property type="term" value="F:ligase activity"/>
    <property type="evidence" value="ECO:0007669"/>
    <property type="project" value="UniProtKB-KW"/>
</dbReference>
<sequence length="587" mass="64739">MMLASTLRRAFPKTRSQITPIKQLSGAAGAPADVCNLNIVSSPFPPIMESTHYKPVPEFVSADWENAKWSNKVAIRDGNTGETRTFSDYNTYMHNIASALRFEYLLQPNETVALLSPNNIDYLPICLAVAMCGSKLTPLNPLCTESEVTTILDRSSSKILFTHAKLLPVALGAVAKSKTVKHIVVIPDVAKDTDLPSGSVDLQSLAGYKHAPNLTESVNEVHDHVKDVNNHPWLLPYSSGTTGLPKGVCLSHGNMIANLLQLDEVEGMVFQIDHKLISPLPFFHIYGFLASLLYCGWRGQELITTSDRFDLPHFCKLVEDHKPERAHLVPPIILGLAKHPIVDNYDLSSLDMIISAAAPLGKETEDAAKKRLDTEIKQAWGMSELSPLGTMNPDYNIKTGSIGQLVSSTYGKILDTETGKSLGPGKQGELVIKGPQVMMGYLNEPGKTVECLSSDGWLRTGDMAYYDDDGYFYITDRIKELIKVRGFPVAPAELEELLLTNEHVQDVAVIQVPNEEAGELPRAYVVLKPTSDANEVTDQYLKDWVKERVAPQKRLDGGVLFIDQVPKSASGKILRRILRDEAKKELE</sequence>
<organism evidence="5 6">
    <name type="scientific">Cyclotella atomus</name>
    <dbReference type="NCBI Taxonomy" id="382360"/>
    <lineage>
        <taxon>Eukaryota</taxon>
        <taxon>Sar</taxon>
        <taxon>Stramenopiles</taxon>
        <taxon>Ochrophyta</taxon>
        <taxon>Bacillariophyta</taxon>
        <taxon>Coscinodiscophyceae</taxon>
        <taxon>Thalassiosirophycidae</taxon>
        <taxon>Stephanodiscales</taxon>
        <taxon>Stephanodiscaceae</taxon>
        <taxon>Cyclotella</taxon>
    </lineage>
</organism>
<feature type="domain" description="AMP-binding enzyme C-terminal" evidence="4">
    <location>
        <begin position="493"/>
        <end position="572"/>
    </location>
</feature>
<dbReference type="Pfam" id="PF00501">
    <property type="entry name" value="AMP-binding"/>
    <property type="match status" value="1"/>
</dbReference>
<dbReference type="AlphaFoldDB" id="A0ABD3PU42"/>
<protein>
    <recommendedName>
        <fullName evidence="7">4-coumarate--CoA ligase</fullName>
    </recommendedName>
</protein>
<dbReference type="InterPro" id="IPR045851">
    <property type="entry name" value="AMP-bd_C_sf"/>
</dbReference>
<dbReference type="PANTHER" id="PTHR24096:SF149">
    <property type="entry name" value="AMP-BINDING DOMAIN-CONTAINING PROTEIN-RELATED"/>
    <property type="match status" value="1"/>
</dbReference>
<dbReference type="InterPro" id="IPR025110">
    <property type="entry name" value="AMP-bd_C"/>
</dbReference>
<evidence type="ECO:0000256" key="1">
    <source>
        <dbReference type="ARBA" id="ARBA00006432"/>
    </source>
</evidence>
<evidence type="ECO:0000313" key="5">
    <source>
        <dbReference type="EMBL" id="KAL3791194.1"/>
    </source>
</evidence>
<gene>
    <name evidence="5" type="ORF">ACHAWO_013625</name>
</gene>